<dbReference type="EMBL" id="JAVYJV010000009">
    <property type="protein sequence ID" value="KAK4363136.1"/>
    <property type="molecule type" value="Genomic_DNA"/>
</dbReference>
<gene>
    <name evidence="1" type="ORF">RND71_018377</name>
</gene>
<dbReference type="AlphaFoldDB" id="A0AAE1S455"/>
<sequence>MHDGSWRVTKIIGENNHALDAALSHFMPSHREVSKSLKRHLVAHDIAGLRPSKSIRLLKVQTHREVYNEKVEKSYHSSPLEEIPGGYPTMTEEFKRYNMLKKWFDMVYDVKIRDFKNVMKVILDAYLNLKDDMVVPDVGGGDDSDDDNLTYIRNSIDVRPCGRPQTNRHRR</sequence>
<proteinExistence type="predicted"/>
<dbReference type="Proteomes" id="UP001291623">
    <property type="component" value="Unassembled WGS sequence"/>
</dbReference>
<evidence type="ECO:0000313" key="1">
    <source>
        <dbReference type="EMBL" id="KAK4363136.1"/>
    </source>
</evidence>
<evidence type="ECO:0000313" key="2">
    <source>
        <dbReference type="Proteomes" id="UP001291623"/>
    </source>
</evidence>
<protein>
    <submittedName>
        <fullName evidence="1">Uncharacterized protein</fullName>
    </submittedName>
</protein>
<comment type="caution">
    <text evidence="1">The sequence shown here is derived from an EMBL/GenBank/DDBJ whole genome shotgun (WGS) entry which is preliminary data.</text>
</comment>
<keyword evidence="2" id="KW-1185">Reference proteome</keyword>
<organism evidence="1 2">
    <name type="scientific">Anisodus tanguticus</name>
    <dbReference type="NCBI Taxonomy" id="243964"/>
    <lineage>
        <taxon>Eukaryota</taxon>
        <taxon>Viridiplantae</taxon>
        <taxon>Streptophyta</taxon>
        <taxon>Embryophyta</taxon>
        <taxon>Tracheophyta</taxon>
        <taxon>Spermatophyta</taxon>
        <taxon>Magnoliopsida</taxon>
        <taxon>eudicotyledons</taxon>
        <taxon>Gunneridae</taxon>
        <taxon>Pentapetalae</taxon>
        <taxon>asterids</taxon>
        <taxon>lamiids</taxon>
        <taxon>Solanales</taxon>
        <taxon>Solanaceae</taxon>
        <taxon>Solanoideae</taxon>
        <taxon>Hyoscyameae</taxon>
        <taxon>Anisodus</taxon>
    </lineage>
</organism>
<reference evidence="1" key="1">
    <citation type="submission" date="2023-12" db="EMBL/GenBank/DDBJ databases">
        <title>Genome assembly of Anisodus tanguticus.</title>
        <authorList>
            <person name="Wang Y.-J."/>
        </authorList>
    </citation>
    <scope>NUCLEOTIDE SEQUENCE</scope>
    <source>
        <strain evidence="1">KB-2021</strain>
        <tissue evidence="1">Leaf</tissue>
    </source>
</reference>
<accession>A0AAE1S455</accession>
<name>A0AAE1S455_9SOLA</name>